<feature type="compositionally biased region" description="Basic and acidic residues" evidence="1">
    <location>
        <begin position="60"/>
        <end position="73"/>
    </location>
</feature>
<evidence type="ECO:0000256" key="1">
    <source>
        <dbReference type="SAM" id="MobiDB-lite"/>
    </source>
</evidence>
<feature type="compositionally biased region" description="Basic residues" evidence="1">
    <location>
        <begin position="15"/>
        <end position="44"/>
    </location>
</feature>
<reference evidence="2 3" key="1">
    <citation type="journal article" date="2012" name="J. Bacteriol.">
        <title>Draft Genome Sequence of Turicella otitidis ATCC 51513, Isolated from Middle Ear Fluid from a Child with Otitis Media.</title>
        <authorList>
            <person name="Brinkrolf K."/>
            <person name="Schneider J."/>
            <person name="Knecht M."/>
            <person name="Ruckert C."/>
            <person name="Tauch A."/>
        </authorList>
    </citation>
    <scope>NUCLEOTIDE SEQUENCE [LARGE SCALE GENOMIC DNA]</scope>
    <source>
        <strain evidence="2 3">ATCC 51513</strain>
    </source>
</reference>
<gene>
    <name evidence="2" type="ORF">BN46_0902</name>
</gene>
<dbReference type="Proteomes" id="UP000011016">
    <property type="component" value="Unassembled WGS sequence"/>
</dbReference>
<feature type="region of interest" description="Disordered" evidence="1">
    <location>
        <begin position="1"/>
        <end position="77"/>
    </location>
</feature>
<proteinExistence type="predicted"/>
<dbReference type="InterPro" id="IPR011990">
    <property type="entry name" value="TPR-like_helical_dom_sf"/>
</dbReference>
<evidence type="ECO:0008006" key="4">
    <source>
        <dbReference type="Google" id="ProtNLM"/>
    </source>
</evidence>
<evidence type="ECO:0000313" key="2">
    <source>
        <dbReference type="EMBL" id="CCI83632.1"/>
    </source>
</evidence>
<accession>I7L981</accession>
<dbReference type="Gene3D" id="1.25.40.10">
    <property type="entry name" value="Tetratricopeptide repeat domain"/>
    <property type="match status" value="1"/>
</dbReference>
<feature type="compositionally biased region" description="Basic and acidic residues" evidence="1">
    <location>
        <begin position="1"/>
        <end position="10"/>
    </location>
</feature>
<dbReference type="EMBL" id="CAJZ01000121">
    <property type="protein sequence ID" value="CCI83632.1"/>
    <property type="molecule type" value="Genomic_DNA"/>
</dbReference>
<organism evidence="2 3">
    <name type="scientific">Corynebacterium otitidis ATCC 51513</name>
    <dbReference type="NCBI Taxonomy" id="883169"/>
    <lineage>
        <taxon>Bacteria</taxon>
        <taxon>Bacillati</taxon>
        <taxon>Actinomycetota</taxon>
        <taxon>Actinomycetes</taxon>
        <taxon>Mycobacteriales</taxon>
        <taxon>Corynebacteriaceae</taxon>
        <taxon>Corynebacterium</taxon>
    </lineage>
</organism>
<sequence length="294" mass="31693">MSNERGDRDFSGVARQKRSGHKPKPSSRNRKPGRPSRHAGRGGRTRGSDSNVRYAPQSEAFRDRRVEQRKAEPEVPSEVSLADLDPLVRQDLRVLSKKNADDVGLHIAAVSHFIDEDPERALVHGRAAKNRAGRVSVAREANGVAAYRAGQWKEALAELRAARRMSGGPGAMAAMADCERALARPRKAIDLLSSPEAGQLDREGAIELRIVVAGAHHDVGEHDAALEVLAAARPAKDAADVTGLRLAYAYADALLAAGNPVEAREWFLAVSAHDEEGFFDAAERIDEIDAAGAE</sequence>
<protein>
    <recommendedName>
        <fullName evidence="4">Tetratricopeptide repeat protein</fullName>
    </recommendedName>
</protein>
<dbReference type="AlphaFoldDB" id="I7L981"/>
<evidence type="ECO:0000313" key="3">
    <source>
        <dbReference type="Proteomes" id="UP000011016"/>
    </source>
</evidence>
<name>I7L981_9CORY</name>
<comment type="caution">
    <text evidence="2">The sequence shown here is derived from an EMBL/GenBank/DDBJ whole genome shotgun (WGS) entry which is preliminary data.</text>
</comment>